<dbReference type="GO" id="GO:0005886">
    <property type="term" value="C:plasma membrane"/>
    <property type="evidence" value="ECO:0007669"/>
    <property type="project" value="TreeGrafter"/>
</dbReference>
<comment type="similarity">
    <text evidence="2">Belongs to the ZIP transporter (TC 2.A.5) family.</text>
</comment>
<keyword evidence="5 6" id="KW-0472">Membrane</keyword>
<sequence>MSSLNKISRWKMVLNVMRMPKKHWPSIMRLFQAIPNAIIFIIILIQTPYLLAIKPCLAENIAEDGLSDSFLSNNMDNIKNPFWSMTSTVKHEIDRMISSVVDESYTEDDIGTLLTTTAMISQPIASNYKDFESKTSTTKPKSLEMNEKKVKNNKNGTQHQIGMINNMSDIVKLVRFVLLRGHIVLDASHRVLVMNESRIDRLMNYLHDIQLRRGKHRILPMEDRDLACEYISDTKLHIKKLCRAATFDCLSASELIQMLPSTITTFHQAITRLCPLLLFRQSRPICVSDVKKLLDAANSNKKIQLVEPSIERVWIFGVLFVTISILVSMGGLILLPVVKKSSRMTILTFFEGLAVGGLCGSAILHLFPEAFDIVDEKYRAYFWNTTCIFCGIYFSYCIEILIKILKTHYGRNRRKRVPSVIFRDDDVNIENLRYSSATNAIRHPTPDPYNEDQISDPEDYPEFDFHFEDQPKIVMESTTTSSSNNDNQNKVAIINSTRDQLVQCLSTVNVIAPASLVAPRQTPPTIRRPSKERMVRSVALRRHDHETSTIVIDTVAWMIVLGDALLNFIDGLSIGAAFDRNILAGMSISVAVMLEEVTHRLGTFAVLIRAGMSMKQSFFYIFLSACSCYPGLALGIVLGDEAEDASPYIFALSGGFFLYMALVDVMKAMTRTMENASRKNLRSLLWILALQNIGIVISAISLALLAFYEKEMDFEVQEMDEIRKNSFV</sequence>
<dbReference type="GO" id="GO:0030003">
    <property type="term" value="P:intracellular monoatomic cation homeostasis"/>
    <property type="evidence" value="ECO:0007669"/>
    <property type="project" value="TreeGrafter"/>
</dbReference>
<reference evidence="8" key="1">
    <citation type="submission" date="2025-08" db="UniProtKB">
        <authorList>
            <consortium name="RefSeq"/>
        </authorList>
    </citation>
    <scope>IDENTIFICATION</scope>
    <source>
        <strain evidence="8">Airmid</strain>
    </source>
</reference>
<evidence type="ECO:0000256" key="1">
    <source>
        <dbReference type="ARBA" id="ARBA00004141"/>
    </source>
</evidence>
<keyword evidence="7" id="KW-1185">Reference proteome</keyword>
<evidence type="ECO:0000256" key="4">
    <source>
        <dbReference type="ARBA" id="ARBA00022989"/>
    </source>
</evidence>
<dbReference type="OMA" id="GPESEMD"/>
<name>A0A6P6Y062_DERPT</name>
<proteinExistence type="inferred from homology"/>
<dbReference type="InterPro" id="IPR003689">
    <property type="entry name" value="ZIP"/>
</dbReference>
<feature type="transmembrane region" description="Helical" evidence="6">
    <location>
        <begin position="380"/>
        <end position="405"/>
    </location>
</feature>
<dbReference type="AlphaFoldDB" id="A0A6P6Y062"/>
<dbReference type="RefSeq" id="XP_027197674.1">
    <property type="nucleotide sequence ID" value="XM_027341873.1"/>
</dbReference>
<evidence type="ECO:0000256" key="6">
    <source>
        <dbReference type="SAM" id="Phobius"/>
    </source>
</evidence>
<dbReference type="InterPro" id="IPR050799">
    <property type="entry name" value="ZIP_Transporter"/>
</dbReference>
<feature type="transmembrane region" description="Helical" evidence="6">
    <location>
        <begin position="313"/>
        <end position="335"/>
    </location>
</feature>
<keyword evidence="3 6" id="KW-0812">Transmembrane</keyword>
<dbReference type="OrthoDB" id="6497453at2759"/>
<feature type="transmembrane region" description="Helical" evidence="6">
    <location>
        <begin position="684"/>
        <end position="708"/>
    </location>
</feature>
<organism evidence="7 8">
    <name type="scientific">Dermatophagoides pteronyssinus</name>
    <name type="common">European house dust mite</name>
    <dbReference type="NCBI Taxonomy" id="6956"/>
    <lineage>
        <taxon>Eukaryota</taxon>
        <taxon>Metazoa</taxon>
        <taxon>Ecdysozoa</taxon>
        <taxon>Arthropoda</taxon>
        <taxon>Chelicerata</taxon>
        <taxon>Arachnida</taxon>
        <taxon>Acari</taxon>
        <taxon>Acariformes</taxon>
        <taxon>Sarcoptiformes</taxon>
        <taxon>Astigmata</taxon>
        <taxon>Psoroptidia</taxon>
        <taxon>Analgoidea</taxon>
        <taxon>Pyroglyphidae</taxon>
        <taxon>Dermatophagoidinae</taxon>
        <taxon>Dermatophagoides</taxon>
    </lineage>
</organism>
<evidence type="ECO:0000313" key="7">
    <source>
        <dbReference type="Proteomes" id="UP000515146"/>
    </source>
</evidence>
<gene>
    <name evidence="8" type="primary">LOC113792008</name>
</gene>
<dbReference type="InParanoid" id="A0A6P6Y062"/>
<evidence type="ECO:0000256" key="5">
    <source>
        <dbReference type="ARBA" id="ARBA00023136"/>
    </source>
</evidence>
<evidence type="ECO:0000256" key="3">
    <source>
        <dbReference type="ARBA" id="ARBA00022692"/>
    </source>
</evidence>
<keyword evidence="4 6" id="KW-1133">Transmembrane helix</keyword>
<dbReference type="GO" id="GO:0005385">
    <property type="term" value="F:zinc ion transmembrane transporter activity"/>
    <property type="evidence" value="ECO:0007669"/>
    <property type="project" value="TreeGrafter"/>
</dbReference>
<dbReference type="GO" id="GO:0140410">
    <property type="term" value="F:monoatomic cation:bicarbonate symporter activity"/>
    <property type="evidence" value="ECO:0007669"/>
    <property type="project" value="TreeGrafter"/>
</dbReference>
<feature type="transmembrane region" description="Helical" evidence="6">
    <location>
        <begin position="618"/>
        <end position="639"/>
    </location>
</feature>
<accession>A0A6P6Y062</accession>
<dbReference type="Pfam" id="PF02535">
    <property type="entry name" value="Zip"/>
    <property type="match status" value="1"/>
</dbReference>
<feature type="transmembrane region" description="Helical" evidence="6">
    <location>
        <begin position="645"/>
        <end position="663"/>
    </location>
</feature>
<dbReference type="PANTHER" id="PTHR12191">
    <property type="entry name" value="SOLUTE CARRIER FAMILY 39"/>
    <property type="match status" value="1"/>
</dbReference>
<dbReference type="GO" id="GO:0071578">
    <property type="term" value="P:zinc ion import across plasma membrane"/>
    <property type="evidence" value="ECO:0007669"/>
    <property type="project" value="TreeGrafter"/>
</dbReference>
<dbReference type="PANTHER" id="PTHR12191:SF37">
    <property type="entry name" value="ZINC TRANSPORTER FOI"/>
    <property type="match status" value="1"/>
</dbReference>
<comment type="subcellular location">
    <subcellularLocation>
        <location evidence="1">Membrane</location>
        <topology evidence="1">Multi-pass membrane protein</topology>
    </subcellularLocation>
</comment>
<dbReference type="KEGG" id="dpte:113792008"/>
<evidence type="ECO:0000313" key="8">
    <source>
        <dbReference type="RefSeq" id="XP_027197674.1"/>
    </source>
</evidence>
<dbReference type="FunCoup" id="A0A6P6Y062">
    <property type="interactions" value="629"/>
</dbReference>
<feature type="transmembrane region" description="Helical" evidence="6">
    <location>
        <begin position="347"/>
        <end position="368"/>
    </location>
</feature>
<dbReference type="Proteomes" id="UP000515146">
    <property type="component" value="Unplaced"/>
</dbReference>
<protein>
    <submittedName>
        <fullName evidence="8">Zinc transporter ZIP6-like</fullName>
    </submittedName>
</protein>
<evidence type="ECO:0000256" key="2">
    <source>
        <dbReference type="ARBA" id="ARBA00006939"/>
    </source>
</evidence>